<keyword evidence="6" id="KW-1185">Reference proteome</keyword>
<feature type="compositionally biased region" description="Acidic residues" evidence="3">
    <location>
        <begin position="597"/>
        <end position="607"/>
    </location>
</feature>
<dbReference type="Proteomes" id="UP000260351">
    <property type="component" value="Unassembled WGS sequence"/>
</dbReference>
<feature type="domain" description="HPt" evidence="4">
    <location>
        <begin position="678"/>
        <end position="782"/>
    </location>
</feature>
<feature type="modified residue" description="Phosphohistidine" evidence="2">
    <location>
        <position position="871"/>
    </location>
</feature>
<dbReference type="CDD" id="cd00088">
    <property type="entry name" value="HPT"/>
    <property type="match status" value="1"/>
</dbReference>
<name>A0A3E1KCD9_9GAMM</name>
<feature type="compositionally biased region" description="Acidic residues" evidence="3">
    <location>
        <begin position="1043"/>
        <end position="1052"/>
    </location>
</feature>
<protein>
    <recommendedName>
        <fullName evidence="4">HPt domain-containing protein</fullName>
    </recommendedName>
</protein>
<evidence type="ECO:0000259" key="4">
    <source>
        <dbReference type="PROSITE" id="PS50894"/>
    </source>
</evidence>
<dbReference type="AlphaFoldDB" id="A0A3E1KCD9"/>
<feature type="region of interest" description="Disordered" evidence="3">
    <location>
        <begin position="629"/>
        <end position="675"/>
    </location>
</feature>
<dbReference type="GO" id="GO:0000160">
    <property type="term" value="P:phosphorelay signal transduction system"/>
    <property type="evidence" value="ECO:0007669"/>
    <property type="project" value="UniProtKB-KW"/>
</dbReference>
<dbReference type="OrthoDB" id="9803176at2"/>
<dbReference type="PROSITE" id="PS50894">
    <property type="entry name" value="HPT"/>
    <property type="match status" value="2"/>
</dbReference>
<keyword evidence="1" id="KW-0902">Two-component regulatory system</keyword>
<feature type="region of interest" description="Disordered" evidence="3">
    <location>
        <begin position="959"/>
        <end position="1052"/>
    </location>
</feature>
<feature type="region of interest" description="Disordered" evidence="3">
    <location>
        <begin position="554"/>
        <end position="607"/>
    </location>
</feature>
<evidence type="ECO:0000313" key="6">
    <source>
        <dbReference type="Proteomes" id="UP000260351"/>
    </source>
</evidence>
<feature type="compositionally biased region" description="Acidic residues" evidence="3">
    <location>
        <begin position="577"/>
        <end position="588"/>
    </location>
</feature>
<feature type="non-terminal residue" evidence="5">
    <location>
        <position position="1052"/>
    </location>
</feature>
<dbReference type="SMART" id="SM00073">
    <property type="entry name" value="HPT"/>
    <property type="match status" value="1"/>
</dbReference>
<reference evidence="5 6" key="1">
    <citation type="submission" date="2018-08" db="EMBL/GenBank/DDBJ databases">
        <title>Wenzhouxiangella salilacus sp. nov., a novel bacterium isolated from a saline lake in Xinjiang Province, China.</title>
        <authorList>
            <person name="Han S."/>
        </authorList>
    </citation>
    <scope>NUCLEOTIDE SEQUENCE [LARGE SCALE GENOMIC DNA]</scope>
    <source>
        <strain evidence="5 6">XDB06</strain>
    </source>
</reference>
<evidence type="ECO:0000313" key="5">
    <source>
        <dbReference type="EMBL" id="RFF32500.1"/>
    </source>
</evidence>
<feature type="domain" description="HPt" evidence="4">
    <location>
        <begin position="824"/>
        <end position="928"/>
    </location>
</feature>
<dbReference type="SUPFAM" id="SSF47226">
    <property type="entry name" value="Histidine-containing phosphotransfer domain, HPT domain"/>
    <property type="match status" value="3"/>
</dbReference>
<feature type="compositionally biased region" description="Acidic residues" evidence="3">
    <location>
        <begin position="977"/>
        <end position="999"/>
    </location>
</feature>
<organism evidence="5 6">
    <name type="scientific">Wenzhouxiangella sediminis</name>
    <dbReference type="NCBI Taxonomy" id="1792836"/>
    <lineage>
        <taxon>Bacteria</taxon>
        <taxon>Pseudomonadati</taxon>
        <taxon>Pseudomonadota</taxon>
        <taxon>Gammaproteobacteria</taxon>
        <taxon>Chromatiales</taxon>
        <taxon>Wenzhouxiangellaceae</taxon>
        <taxon>Wenzhouxiangella</taxon>
    </lineage>
</organism>
<comment type="caution">
    <text evidence="5">The sequence shown here is derived from an EMBL/GenBank/DDBJ whole genome shotgun (WGS) entry which is preliminary data.</text>
</comment>
<dbReference type="EMBL" id="QUZK01000006">
    <property type="protein sequence ID" value="RFF32500.1"/>
    <property type="molecule type" value="Genomic_DNA"/>
</dbReference>
<feature type="compositionally biased region" description="Acidic residues" evidence="3">
    <location>
        <begin position="555"/>
        <end position="569"/>
    </location>
</feature>
<gene>
    <name evidence="5" type="ORF">DZC52_01380</name>
</gene>
<dbReference type="InterPro" id="IPR058661">
    <property type="entry name" value="FimL_2nd"/>
</dbReference>
<feature type="compositionally biased region" description="Acidic residues" evidence="3">
    <location>
        <begin position="631"/>
        <end position="646"/>
    </location>
</feature>
<evidence type="ECO:0000256" key="3">
    <source>
        <dbReference type="SAM" id="MobiDB-lite"/>
    </source>
</evidence>
<sequence>MSSSSTHQSLQWTRPLIDELGQEILQAVERWSEGGTDRDPSDLDGAIEASRRISGSLSVLEFESGQLLGDSMAEALEAIRKDDFGREAEALNALMEATATLPDYLDYLESTQRDAPLVLLPTINNLRTAIGAKPLDEAEFFKPAIDHVELSEGGDSTSAAELRRQYQQALRGFLVNNDDHEALDELTRIGQAMRENAGLPKSARRAGWAAAAVSASLKAGDLEGGPAVARLYARLDALLKTLADGESDVDEAADALCRAFLFNMAINRPGNETAGEAWQAFRLDEHAPEATGQARAFLAGRNRTLFAAVTQAAREDLAQIKDTLGTQLEKSADPDLLEKQTELLGSVGQSLAMLGLDNLAERIRAQADRLSEIGSDPEDPALLAVARELLVVESQLEENLGVIEAETGEDDEDATGTLLPASEWRRVLRQVFHEAGEDLSHAKSLLDALNRGKAEPDAAAEARDMLERIAHVLYMADLEDGAAMLKAATKLIESQLIEAAEPSDEQLETLAEALTVSEFYFDAQTRLDEKGRQYFANTRQRLGQLGYWPSVAADEAAEEESAQAPEDTEAPLAGEAEASDEVAEEISEEAAQQEPPVGEEEAPEEPAFEVEGDFEFDSDFDFAADLGTETTEPEEEAADEASEESAEPVPQPEETAEAEPSEPTGKAPEPATDDFGMGGMDDFDIVEIFLEEFDQELETLQEMLPKWREEPDNNDTLTTIRRSFHSLKGSGRMAGAEEIGEFSWQIENMMNRVIEGQLEPEPGVIDMVESAVGMLPSMRARLSGEGEQEFDETACSELAQSAEQVAAGEASPSTAAAAAMNAELEGLDPTLIELMVKELSENLETLDEWVEQAQEADMPQAVDDRLVRAVHTMKGTMRLAPIANENDTAQVFEQYLEELSHSGDAPDEAGLKAIMASQELFHKRLDRLQGESVGDEEFETGDLSSELRRLHGLAYRDRTEVDVRPAESKPSASEERAAEEEALFSSDAEETGLEYEEGDVFGLEEAAEEAAEAASEEVAAEEPHEPEETPAPEAAEGASQLEANEEAEAEVE</sequence>
<keyword evidence="2" id="KW-0597">Phosphoprotein</keyword>
<dbReference type="Gene3D" id="1.20.120.160">
    <property type="entry name" value="HPT domain"/>
    <property type="match status" value="2"/>
</dbReference>
<feature type="compositionally biased region" description="Acidic residues" evidence="3">
    <location>
        <begin position="1005"/>
        <end position="1020"/>
    </location>
</feature>
<dbReference type="Pfam" id="PF01627">
    <property type="entry name" value="Hpt"/>
    <property type="match status" value="1"/>
</dbReference>
<dbReference type="InterPro" id="IPR051315">
    <property type="entry name" value="Bact_Chemotaxis_CheA"/>
</dbReference>
<dbReference type="InterPro" id="IPR036641">
    <property type="entry name" value="HPT_dom_sf"/>
</dbReference>
<dbReference type="Pfam" id="PF26379">
    <property type="entry name" value="FimL_2nd"/>
    <property type="match status" value="1"/>
</dbReference>
<dbReference type="PANTHER" id="PTHR43395:SF8">
    <property type="entry name" value="HISTIDINE KINASE"/>
    <property type="match status" value="1"/>
</dbReference>
<feature type="modified residue" description="Phosphohistidine" evidence="2">
    <location>
        <position position="725"/>
    </location>
</feature>
<evidence type="ECO:0000256" key="2">
    <source>
        <dbReference type="PROSITE-ProRule" id="PRU00110"/>
    </source>
</evidence>
<dbReference type="RefSeq" id="WP_147307572.1">
    <property type="nucleotide sequence ID" value="NZ_QUZK01000006.1"/>
</dbReference>
<dbReference type="PANTHER" id="PTHR43395">
    <property type="entry name" value="SENSOR HISTIDINE KINASE CHEA"/>
    <property type="match status" value="1"/>
</dbReference>
<feature type="compositionally biased region" description="Basic and acidic residues" evidence="3">
    <location>
        <begin position="959"/>
        <end position="976"/>
    </location>
</feature>
<evidence type="ECO:0000256" key="1">
    <source>
        <dbReference type="ARBA" id="ARBA00023012"/>
    </source>
</evidence>
<proteinExistence type="predicted"/>
<dbReference type="GO" id="GO:0004672">
    <property type="term" value="F:protein kinase activity"/>
    <property type="evidence" value="ECO:0007669"/>
    <property type="project" value="UniProtKB-ARBA"/>
</dbReference>
<dbReference type="InterPro" id="IPR008207">
    <property type="entry name" value="Sig_transdc_His_kin_Hpt_dom"/>
</dbReference>
<accession>A0A3E1KCD9</accession>